<dbReference type="InterPro" id="IPR027417">
    <property type="entry name" value="P-loop_NTPase"/>
</dbReference>
<name>A0A1Y4LGZ1_9FIRM</name>
<keyword evidence="4" id="KW-0342">GTP-binding</keyword>
<comment type="subcellular location">
    <subcellularLocation>
        <location evidence="1">Membrane</location>
    </subcellularLocation>
</comment>
<keyword evidence="6" id="KW-0175">Coiled coil</keyword>
<gene>
    <name evidence="8" type="ORF">B5F15_15920</name>
</gene>
<dbReference type="InterPro" id="IPR027094">
    <property type="entry name" value="Mitofusin_fam"/>
</dbReference>
<dbReference type="GO" id="GO:0016020">
    <property type="term" value="C:membrane"/>
    <property type="evidence" value="ECO:0007669"/>
    <property type="project" value="UniProtKB-SubCell"/>
</dbReference>
<dbReference type="InterPro" id="IPR045063">
    <property type="entry name" value="Dynamin_N"/>
</dbReference>
<comment type="caution">
    <text evidence="8">The sequence shown here is derived from an EMBL/GenBank/DDBJ whole genome shotgun (WGS) entry which is preliminary data.</text>
</comment>
<feature type="domain" description="Dynamin N-terminal" evidence="7">
    <location>
        <begin position="87"/>
        <end position="261"/>
    </location>
</feature>
<dbReference type="GO" id="GO:0005525">
    <property type="term" value="F:GTP binding"/>
    <property type="evidence" value="ECO:0007669"/>
    <property type="project" value="UniProtKB-KW"/>
</dbReference>
<evidence type="ECO:0000256" key="5">
    <source>
        <dbReference type="ARBA" id="ARBA00023136"/>
    </source>
</evidence>
<sequence>MNFDEEVYEKLLANHELLCNIIRQNTSEPQMKVDLSRIGKMIHKKIPDTLKKNAPEDFYELYTDFKSEYEKFRDFILYDKLIGKNVVALGGGFSSGKSSFLNALMGKRVLPADIDPSTSVPTYIVNGDKHEVLGINVFDTKVTMQPRDIRKIAHGFGEVENDDDEKVTDAVTLGHVLENIFFSTPLHQYQQIAFLDTPGYSKPDSEKYSAKTDEQIARGQLNSSNYILWFIQADAGTITEEDIKFIKTLREDIPKLIIVNKADKKNLADLQAIIHKIKSDLDLKGIRYVDVFAFTSKLEQIDDVNLNAYIRADRENIHKQLLNWNQQVYESNFARNFKVLFARCKAFYEDKIEEESRQLNRLNTSITRLMAEDIDADILEPLQLMVHEAQKNVNELKAIYQTLKELQNEFFTEIKFIADQVGIAMPEPSEIDLLQDKVQDPLQLIESYKKKHGLRTDPNTVRMLQDLFADIEPQIQKYAGGSAYQQILQNIIRETCSIAPKDIHINDVFKTSDIYAELIQNA</sequence>
<evidence type="ECO:0000313" key="9">
    <source>
        <dbReference type="Proteomes" id="UP000195326"/>
    </source>
</evidence>
<feature type="coiled-coil region" evidence="6">
    <location>
        <begin position="345"/>
        <end position="409"/>
    </location>
</feature>
<evidence type="ECO:0000256" key="4">
    <source>
        <dbReference type="ARBA" id="ARBA00023134"/>
    </source>
</evidence>
<dbReference type="EMBL" id="NFKL01000037">
    <property type="protein sequence ID" value="OUP54799.1"/>
    <property type="molecule type" value="Genomic_DNA"/>
</dbReference>
<dbReference type="Proteomes" id="UP000195326">
    <property type="component" value="Unassembled WGS sequence"/>
</dbReference>
<evidence type="ECO:0000256" key="2">
    <source>
        <dbReference type="ARBA" id="ARBA00022741"/>
    </source>
</evidence>
<accession>A0A1Y4LGZ1</accession>
<evidence type="ECO:0000256" key="6">
    <source>
        <dbReference type="SAM" id="Coils"/>
    </source>
</evidence>
<keyword evidence="5" id="KW-0472">Membrane</keyword>
<keyword evidence="3" id="KW-0378">Hydrolase</keyword>
<dbReference type="SUPFAM" id="SSF52540">
    <property type="entry name" value="P-loop containing nucleoside triphosphate hydrolases"/>
    <property type="match status" value="1"/>
</dbReference>
<protein>
    <recommendedName>
        <fullName evidence="7">Dynamin N-terminal domain-containing protein</fullName>
    </recommendedName>
</protein>
<organism evidence="8 9">
    <name type="scientific">Butyricicoccus pullicaecorum</name>
    <dbReference type="NCBI Taxonomy" id="501571"/>
    <lineage>
        <taxon>Bacteria</taxon>
        <taxon>Bacillati</taxon>
        <taxon>Bacillota</taxon>
        <taxon>Clostridia</taxon>
        <taxon>Eubacteriales</taxon>
        <taxon>Butyricicoccaceae</taxon>
        <taxon>Butyricicoccus</taxon>
    </lineage>
</organism>
<dbReference type="PANTHER" id="PTHR10465:SF0">
    <property type="entry name" value="SARCALUMENIN"/>
    <property type="match status" value="1"/>
</dbReference>
<dbReference type="Gene3D" id="3.40.50.300">
    <property type="entry name" value="P-loop containing nucleotide triphosphate hydrolases"/>
    <property type="match status" value="1"/>
</dbReference>
<evidence type="ECO:0000256" key="3">
    <source>
        <dbReference type="ARBA" id="ARBA00022801"/>
    </source>
</evidence>
<dbReference type="PANTHER" id="PTHR10465">
    <property type="entry name" value="TRANSMEMBRANE GTPASE FZO1"/>
    <property type="match status" value="1"/>
</dbReference>
<proteinExistence type="predicted"/>
<dbReference type="RefSeq" id="WP_087416013.1">
    <property type="nucleotide sequence ID" value="NZ_NFKL01000037.1"/>
</dbReference>
<evidence type="ECO:0000256" key="1">
    <source>
        <dbReference type="ARBA" id="ARBA00004370"/>
    </source>
</evidence>
<evidence type="ECO:0000313" key="8">
    <source>
        <dbReference type="EMBL" id="OUP54799.1"/>
    </source>
</evidence>
<dbReference type="Pfam" id="PF00350">
    <property type="entry name" value="Dynamin_N"/>
    <property type="match status" value="1"/>
</dbReference>
<dbReference type="GO" id="GO:0003924">
    <property type="term" value="F:GTPase activity"/>
    <property type="evidence" value="ECO:0007669"/>
    <property type="project" value="InterPro"/>
</dbReference>
<reference evidence="9" key="1">
    <citation type="submission" date="2017-04" db="EMBL/GenBank/DDBJ databases">
        <title>Function of individual gut microbiota members based on whole genome sequencing of pure cultures obtained from chicken caecum.</title>
        <authorList>
            <person name="Medvecky M."/>
            <person name="Cejkova D."/>
            <person name="Polansky O."/>
            <person name="Karasova D."/>
            <person name="Kubasova T."/>
            <person name="Cizek A."/>
            <person name="Rychlik I."/>
        </authorList>
    </citation>
    <scope>NUCLEOTIDE SEQUENCE [LARGE SCALE GENOMIC DNA]</scope>
    <source>
        <strain evidence="9">An179</strain>
    </source>
</reference>
<keyword evidence="2" id="KW-0547">Nucleotide-binding</keyword>
<dbReference type="AlphaFoldDB" id="A0A1Y4LGZ1"/>
<evidence type="ECO:0000259" key="7">
    <source>
        <dbReference type="Pfam" id="PF00350"/>
    </source>
</evidence>